<evidence type="ECO:0000256" key="1">
    <source>
        <dbReference type="SAM" id="SignalP"/>
    </source>
</evidence>
<name>A0A927HA72_9BACI</name>
<dbReference type="EMBL" id="JACXSI010000004">
    <property type="protein sequence ID" value="MBD3107242.1"/>
    <property type="molecule type" value="Genomic_DNA"/>
</dbReference>
<dbReference type="RefSeq" id="WP_190996783.1">
    <property type="nucleotide sequence ID" value="NZ_JACXSI010000004.1"/>
</dbReference>
<organism evidence="2 3">
    <name type="scientific">Peribacillus faecalis</name>
    <dbReference type="NCBI Taxonomy" id="2772559"/>
    <lineage>
        <taxon>Bacteria</taxon>
        <taxon>Bacillati</taxon>
        <taxon>Bacillota</taxon>
        <taxon>Bacilli</taxon>
        <taxon>Bacillales</taxon>
        <taxon>Bacillaceae</taxon>
        <taxon>Peribacillus</taxon>
    </lineage>
</organism>
<keyword evidence="1" id="KW-0732">Signal</keyword>
<sequence>MKSWKITVVLIVLLSVLPATPNNSEAAETDGNDYPIVLVHVLAGWGPDEALGIKYWGGFKDLVSYLNSKGHETYAATVSAQFPATMIVL</sequence>
<accession>A0A927HA72</accession>
<protein>
    <recommendedName>
        <fullName evidence="4">Lipase</fullName>
    </recommendedName>
</protein>
<dbReference type="InterPro" id="IPR029058">
    <property type="entry name" value="AB_hydrolase_fold"/>
</dbReference>
<dbReference type="AlphaFoldDB" id="A0A927HA72"/>
<dbReference type="Proteomes" id="UP000602076">
    <property type="component" value="Unassembled WGS sequence"/>
</dbReference>
<evidence type="ECO:0000313" key="3">
    <source>
        <dbReference type="Proteomes" id="UP000602076"/>
    </source>
</evidence>
<gene>
    <name evidence="2" type="ORF">IEO70_02605</name>
</gene>
<evidence type="ECO:0000313" key="2">
    <source>
        <dbReference type="EMBL" id="MBD3107242.1"/>
    </source>
</evidence>
<evidence type="ECO:0008006" key="4">
    <source>
        <dbReference type="Google" id="ProtNLM"/>
    </source>
</evidence>
<comment type="caution">
    <text evidence="2">The sequence shown here is derived from an EMBL/GenBank/DDBJ whole genome shotgun (WGS) entry which is preliminary data.</text>
</comment>
<feature type="chain" id="PRO_5038941821" description="Lipase" evidence="1">
    <location>
        <begin position="22"/>
        <end position="89"/>
    </location>
</feature>
<feature type="signal peptide" evidence="1">
    <location>
        <begin position="1"/>
        <end position="21"/>
    </location>
</feature>
<keyword evidence="3" id="KW-1185">Reference proteome</keyword>
<dbReference type="Gene3D" id="3.40.50.1820">
    <property type="entry name" value="alpha/beta hydrolase"/>
    <property type="match status" value="1"/>
</dbReference>
<reference evidence="2" key="1">
    <citation type="submission" date="2020-09" db="EMBL/GenBank/DDBJ databases">
        <title>Bacillus faecalis sp. nov., a moderately halophilic bacterium isolated from cow faeces.</title>
        <authorList>
            <person name="Jiang L."/>
            <person name="Lee J."/>
        </authorList>
    </citation>
    <scope>NUCLEOTIDE SEQUENCE</scope>
    <source>
        <strain evidence="2">AGMB 02131</strain>
    </source>
</reference>
<proteinExistence type="predicted"/>